<keyword evidence="2" id="KW-1133">Transmembrane helix</keyword>
<evidence type="ECO:0000256" key="1">
    <source>
        <dbReference type="SAM" id="Coils"/>
    </source>
</evidence>
<feature type="coiled-coil region" evidence="1">
    <location>
        <begin position="176"/>
        <end position="203"/>
    </location>
</feature>
<name>A0A1S8CWX0_9GAMM</name>
<accession>A0A1S8CWX0</accession>
<dbReference type="RefSeq" id="WP_076877441.1">
    <property type="nucleotide sequence ID" value="NZ_MLCN01000008.1"/>
</dbReference>
<keyword evidence="4" id="KW-1185">Reference proteome</keyword>
<gene>
    <name evidence="3" type="ORF">BKE30_04510</name>
</gene>
<feature type="transmembrane region" description="Helical" evidence="2">
    <location>
        <begin position="9"/>
        <end position="29"/>
    </location>
</feature>
<reference evidence="3 4" key="1">
    <citation type="submission" date="2016-10" db="EMBL/GenBank/DDBJ databases">
        <title>Draft Genome sequence of Alkanindiges sp. strain H1.</title>
        <authorList>
            <person name="Subhash Y."/>
            <person name="Lee S."/>
        </authorList>
    </citation>
    <scope>NUCLEOTIDE SEQUENCE [LARGE SCALE GENOMIC DNA]</scope>
    <source>
        <strain evidence="3 4">H1</strain>
    </source>
</reference>
<feature type="transmembrane region" description="Helical" evidence="2">
    <location>
        <begin position="339"/>
        <end position="362"/>
    </location>
</feature>
<dbReference type="Proteomes" id="UP000192132">
    <property type="component" value="Unassembled WGS sequence"/>
</dbReference>
<evidence type="ECO:0000313" key="4">
    <source>
        <dbReference type="Proteomes" id="UP000192132"/>
    </source>
</evidence>
<comment type="caution">
    <text evidence="3">The sequence shown here is derived from an EMBL/GenBank/DDBJ whole genome shotgun (WGS) entry which is preliminary data.</text>
</comment>
<keyword evidence="1" id="KW-0175">Coiled coil</keyword>
<dbReference type="EMBL" id="MLCN01000008">
    <property type="protein sequence ID" value="ONG41686.1"/>
    <property type="molecule type" value="Genomic_DNA"/>
</dbReference>
<keyword evidence="2" id="KW-0812">Transmembrane</keyword>
<evidence type="ECO:0000256" key="2">
    <source>
        <dbReference type="SAM" id="Phobius"/>
    </source>
</evidence>
<organism evidence="3 4">
    <name type="scientific">Alkanindiges hydrocarboniclasticus</name>
    <dbReference type="NCBI Taxonomy" id="1907941"/>
    <lineage>
        <taxon>Bacteria</taxon>
        <taxon>Pseudomonadati</taxon>
        <taxon>Pseudomonadota</taxon>
        <taxon>Gammaproteobacteria</taxon>
        <taxon>Moraxellales</taxon>
        <taxon>Moraxellaceae</taxon>
        <taxon>Alkanindiges</taxon>
    </lineage>
</organism>
<dbReference type="GO" id="GO:0005886">
    <property type="term" value="C:plasma membrane"/>
    <property type="evidence" value="ECO:0007669"/>
    <property type="project" value="TreeGrafter"/>
</dbReference>
<dbReference type="OrthoDB" id="5580984at2"/>
<sequence>MRLLKNNRIWLIYFSVVLIPLLTISFYLFTLAKDRYVSTSVVIVKQVGQVGIEQTNGLGALLGVNNTSAEDAQFLKAYIQSPDMIYQLNKELNLIDEFKGDGSDPIFQLPANASVETLVNYFNKRVQVNLDEKTMMLKVVTQGFSPEFSLKLNKAILSQSEQFINNVSQRIAKDQLVFAQDQLNEATSQLSMARTRLLNYQNQNQMFDPQTQALAVAQLVTGLESNLAQLRTEERMLLSYLNPDAPQVIAVRSQIIALEQQINLEKSKLTSKSAGNKLNSRAADFEALKAQVEFNTDLYKISLGSLEKARLEAVRKLKNVIVITSPQLAQDAYYPRRGYILLSAFFILTVLFGIGQLIASVIREHQE</sequence>
<dbReference type="PANTHER" id="PTHR32309:SF13">
    <property type="entry name" value="FERRIC ENTEROBACTIN TRANSPORT PROTEIN FEPE"/>
    <property type="match status" value="1"/>
</dbReference>
<dbReference type="STRING" id="1907941.BKE30_04510"/>
<evidence type="ECO:0000313" key="3">
    <source>
        <dbReference type="EMBL" id="ONG41686.1"/>
    </source>
</evidence>
<dbReference type="AlphaFoldDB" id="A0A1S8CWX0"/>
<protein>
    <submittedName>
        <fullName evidence="3">Capsule biosynthesis protein</fullName>
    </submittedName>
</protein>
<keyword evidence="2" id="KW-0472">Membrane</keyword>
<dbReference type="PANTHER" id="PTHR32309">
    <property type="entry name" value="TYROSINE-PROTEIN KINASE"/>
    <property type="match status" value="1"/>
</dbReference>
<proteinExistence type="predicted"/>
<dbReference type="GO" id="GO:0004713">
    <property type="term" value="F:protein tyrosine kinase activity"/>
    <property type="evidence" value="ECO:0007669"/>
    <property type="project" value="TreeGrafter"/>
</dbReference>
<dbReference type="InterPro" id="IPR050445">
    <property type="entry name" value="Bact_polysacc_biosynth/exp"/>
</dbReference>